<accession>A0AAD5M5R1</accession>
<dbReference type="PANTHER" id="PTHR20857">
    <property type="entry name" value="THIAMINE-PHOSPHATE PYROPHOSPHORYLASE"/>
    <property type="match status" value="1"/>
</dbReference>
<evidence type="ECO:0000256" key="2">
    <source>
        <dbReference type="ARBA" id="ARBA00022977"/>
    </source>
</evidence>
<reference evidence="4" key="1">
    <citation type="submission" date="2021-12" db="EMBL/GenBank/DDBJ databases">
        <title>Prjna785345.</title>
        <authorList>
            <person name="Rujirawat T."/>
            <person name="Krajaejun T."/>
        </authorList>
    </citation>
    <scope>NUCLEOTIDE SEQUENCE</scope>
    <source>
        <strain evidence="4">Pi057C3</strain>
    </source>
</reference>
<comment type="caution">
    <text evidence="4">The sequence shown here is derived from an EMBL/GenBank/DDBJ whole genome shotgun (WGS) entry which is preliminary data.</text>
</comment>
<dbReference type="AlphaFoldDB" id="A0AAD5M5R1"/>
<evidence type="ECO:0000313" key="5">
    <source>
        <dbReference type="Proteomes" id="UP001209570"/>
    </source>
</evidence>
<feature type="domain" description="Thiamine phosphate synthase/TenI" evidence="3">
    <location>
        <begin position="27"/>
        <end position="235"/>
    </location>
</feature>
<dbReference type="InterPro" id="IPR022998">
    <property type="entry name" value="ThiamineP_synth_TenI"/>
</dbReference>
<proteinExistence type="predicted"/>
<gene>
    <name evidence="4" type="ORF">P43SY_009153</name>
</gene>
<keyword evidence="5" id="KW-1185">Reference proteome</keyword>
<dbReference type="SUPFAM" id="SSF51391">
    <property type="entry name" value="Thiamin phosphate synthase"/>
    <property type="match status" value="1"/>
</dbReference>
<sequence>MAASLIASCRRAARHPQEGRRWLELIVHPRDVAVAASSTRHAIAGAVATHAVDVLQLRATFGDSDDDVRKAAEELHRLLSKGSSSCRLVVNHPSLDVVAGLGACDGWHLKEHVMLALVGDGTLSDVLHHAREKLGSESLLGCSVHSVDSALAAMRGSGFDYLQVGTMFSTPSHPEKRFSHQLEGPTLITAIREAALASGARHVPAMIAVGGVNTVEHIAQVLDADADGVAMIRGLLGARDPPMAARQYRACLDERRCRVPPHAT</sequence>
<dbReference type="PANTHER" id="PTHR20857:SF23">
    <property type="entry name" value="THIAMINE BIOSYNTHETIC BIFUNCTIONAL ENZYME"/>
    <property type="match status" value="1"/>
</dbReference>
<dbReference type="GO" id="GO:0009228">
    <property type="term" value="P:thiamine biosynthetic process"/>
    <property type="evidence" value="ECO:0007669"/>
    <property type="project" value="UniProtKB-KW"/>
</dbReference>
<name>A0AAD5M5R1_PYTIN</name>
<dbReference type="InterPro" id="IPR036206">
    <property type="entry name" value="ThiamineP_synth_sf"/>
</dbReference>
<evidence type="ECO:0000259" key="3">
    <source>
        <dbReference type="Pfam" id="PF02581"/>
    </source>
</evidence>
<dbReference type="CDD" id="cd00564">
    <property type="entry name" value="TMP_TenI"/>
    <property type="match status" value="1"/>
</dbReference>
<dbReference type="Gene3D" id="3.20.20.70">
    <property type="entry name" value="Aldolase class I"/>
    <property type="match status" value="1"/>
</dbReference>
<comment type="pathway">
    <text evidence="1">Cofactor biosynthesis; thiamine diphosphate biosynthesis.</text>
</comment>
<dbReference type="EMBL" id="JAKCXM010000089">
    <property type="protein sequence ID" value="KAJ0403086.1"/>
    <property type="molecule type" value="Genomic_DNA"/>
</dbReference>
<dbReference type="GO" id="GO:0005737">
    <property type="term" value="C:cytoplasm"/>
    <property type="evidence" value="ECO:0007669"/>
    <property type="project" value="TreeGrafter"/>
</dbReference>
<dbReference type="GO" id="GO:0004789">
    <property type="term" value="F:thiamine-phosphate diphosphorylase activity"/>
    <property type="evidence" value="ECO:0007669"/>
    <property type="project" value="TreeGrafter"/>
</dbReference>
<dbReference type="InterPro" id="IPR013785">
    <property type="entry name" value="Aldolase_TIM"/>
</dbReference>
<keyword evidence="2" id="KW-0784">Thiamine biosynthesis</keyword>
<organism evidence="4 5">
    <name type="scientific">Pythium insidiosum</name>
    <name type="common">Pythiosis disease agent</name>
    <dbReference type="NCBI Taxonomy" id="114742"/>
    <lineage>
        <taxon>Eukaryota</taxon>
        <taxon>Sar</taxon>
        <taxon>Stramenopiles</taxon>
        <taxon>Oomycota</taxon>
        <taxon>Peronosporomycetes</taxon>
        <taxon>Pythiales</taxon>
        <taxon>Pythiaceae</taxon>
        <taxon>Pythium</taxon>
    </lineage>
</organism>
<evidence type="ECO:0000256" key="1">
    <source>
        <dbReference type="ARBA" id="ARBA00004948"/>
    </source>
</evidence>
<protein>
    <recommendedName>
        <fullName evidence="3">Thiamine phosphate synthase/TenI domain-containing protein</fullName>
    </recommendedName>
</protein>
<evidence type="ECO:0000313" key="4">
    <source>
        <dbReference type="EMBL" id="KAJ0403086.1"/>
    </source>
</evidence>
<dbReference type="Pfam" id="PF02581">
    <property type="entry name" value="TMP-TENI"/>
    <property type="match status" value="1"/>
</dbReference>
<dbReference type="Proteomes" id="UP001209570">
    <property type="component" value="Unassembled WGS sequence"/>
</dbReference>